<evidence type="ECO:0000256" key="2">
    <source>
        <dbReference type="SAM" id="MobiDB-lite"/>
    </source>
</evidence>
<protein>
    <submittedName>
        <fullName evidence="3">Uncharacterized protein</fullName>
    </submittedName>
</protein>
<keyword evidence="1" id="KW-0175">Coiled coil</keyword>
<evidence type="ECO:0000256" key="1">
    <source>
        <dbReference type="SAM" id="Coils"/>
    </source>
</evidence>
<sequence>MDRKQAKLSRRMRQRLRRRMGPADAAQPPVASPASAAASGGIPTAPVTMPAAADTPDPAAHDGHDAPASHVPANIMERLESLEKTVQDLKFENACLKQKLADMERSAKSQAVIAEGNKKLAKTIKRREENIHKGLKGLVYDYETDKAELMDGIKQLVSVDNAQWEHIRKLDACVDYLIDQPPHNGLYWDKGVQMPKRWGKTG</sequence>
<feature type="compositionally biased region" description="Basic residues" evidence="2">
    <location>
        <begin position="1"/>
        <end position="20"/>
    </location>
</feature>
<reference evidence="3" key="1">
    <citation type="submission" date="2023-06" db="EMBL/GenBank/DDBJ databases">
        <title>Genome-scale phylogeny and comparative genomics of the fungal order Sordariales.</title>
        <authorList>
            <consortium name="Lawrence Berkeley National Laboratory"/>
            <person name="Hensen N."/>
            <person name="Bonometti L."/>
            <person name="Westerberg I."/>
            <person name="Brannstrom I.O."/>
            <person name="Guillou S."/>
            <person name="Cros-Aarteil S."/>
            <person name="Calhoun S."/>
            <person name="Haridas S."/>
            <person name="Kuo A."/>
            <person name="Mondo S."/>
            <person name="Pangilinan J."/>
            <person name="Riley R."/>
            <person name="Labutti K."/>
            <person name="Andreopoulos B."/>
            <person name="Lipzen A."/>
            <person name="Chen C."/>
            <person name="Yanf M."/>
            <person name="Daum C."/>
            <person name="Ng V."/>
            <person name="Clum A."/>
            <person name="Steindorff A."/>
            <person name="Ohm R."/>
            <person name="Martin F."/>
            <person name="Silar P."/>
            <person name="Natvig D."/>
            <person name="Lalanne C."/>
            <person name="Gautier V."/>
            <person name="Ament-Velasquez S.L."/>
            <person name="Kruys A."/>
            <person name="Hutchinson M.I."/>
            <person name="Powell A.J."/>
            <person name="Barry K."/>
            <person name="Miller A.N."/>
            <person name="Grigoriev I.V."/>
            <person name="Debuchy R."/>
            <person name="Gladieux P."/>
            <person name="Thoren M.H."/>
            <person name="Johannesson H."/>
        </authorList>
    </citation>
    <scope>NUCLEOTIDE SEQUENCE</scope>
    <source>
        <strain evidence="3">PSN4</strain>
    </source>
</reference>
<keyword evidence="4" id="KW-1185">Reference proteome</keyword>
<dbReference type="Proteomes" id="UP001239445">
    <property type="component" value="Unassembled WGS sequence"/>
</dbReference>
<evidence type="ECO:0000313" key="4">
    <source>
        <dbReference type="Proteomes" id="UP001239445"/>
    </source>
</evidence>
<comment type="caution">
    <text evidence="3">The sequence shown here is derived from an EMBL/GenBank/DDBJ whole genome shotgun (WGS) entry which is preliminary data.</text>
</comment>
<name>A0AAJ0BD02_9PEZI</name>
<feature type="coiled-coil region" evidence="1">
    <location>
        <begin position="79"/>
        <end position="106"/>
    </location>
</feature>
<accession>A0AAJ0BD02</accession>
<dbReference type="AlphaFoldDB" id="A0AAJ0BD02"/>
<evidence type="ECO:0000313" key="3">
    <source>
        <dbReference type="EMBL" id="KAK1755590.1"/>
    </source>
</evidence>
<feature type="region of interest" description="Disordered" evidence="2">
    <location>
        <begin position="1"/>
        <end position="67"/>
    </location>
</feature>
<dbReference type="EMBL" id="MU839833">
    <property type="protein sequence ID" value="KAK1755590.1"/>
    <property type="molecule type" value="Genomic_DNA"/>
</dbReference>
<feature type="compositionally biased region" description="Low complexity" evidence="2">
    <location>
        <begin position="22"/>
        <end position="58"/>
    </location>
</feature>
<organism evidence="3 4">
    <name type="scientific">Echria macrotheca</name>
    <dbReference type="NCBI Taxonomy" id="438768"/>
    <lineage>
        <taxon>Eukaryota</taxon>
        <taxon>Fungi</taxon>
        <taxon>Dikarya</taxon>
        <taxon>Ascomycota</taxon>
        <taxon>Pezizomycotina</taxon>
        <taxon>Sordariomycetes</taxon>
        <taxon>Sordariomycetidae</taxon>
        <taxon>Sordariales</taxon>
        <taxon>Schizotheciaceae</taxon>
        <taxon>Echria</taxon>
    </lineage>
</organism>
<proteinExistence type="predicted"/>
<gene>
    <name evidence="3" type="ORF">QBC47DRAFT_401756</name>
</gene>